<dbReference type="Proteomes" id="UP000027073">
    <property type="component" value="Unassembled WGS sequence"/>
</dbReference>
<gene>
    <name evidence="1" type="ORF">PLEOSDRAFT_1037397</name>
</gene>
<dbReference type="AlphaFoldDB" id="A0A067P2B7"/>
<dbReference type="STRING" id="1137138.A0A067P2B7"/>
<evidence type="ECO:0000313" key="2">
    <source>
        <dbReference type="Proteomes" id="UP000027073"/>
    </source>
</evidence>
<dbReference type="VEuPathDB" id="FungiDB:PLEOSDRAFT_1037397"/>
<evidence type="ECO:0000313" key="1">
    <source>
        <dbReference type="EMBL" id="KDQ30016.1"/>
    </source>
</evidence>
<dbReference type="HOGENOM" id="CLU_063594_0_0_1"/>
<sequence length="295" mass="33317">MDDADAICENSIEQLLALPESQERLRAELLDGYICPEYPPSDPANDRASTMTKEERWSLKLWLAWKRTNGTVNAYSQFRALMEEALELELLSLHMVRKLAKEITGLYPTYIDVCPNNCIAFTGPFKDLEQCPSILKVKDPHKKNKYHHLATAHEPQAQMMVIPVVAKLKAMFRNAETSSQLRYRDSIMKKTLHLLNEGQKIVYRDYGTGIVQRELLERGGTFTESAFGSGSSPRELALAITTDGIQLTLKKGSDTWVLMLIVMDIPDIVRYLVKHVLTVLVTPGPKPPGNLETFL</sequence>
<dbReference type="InParanoid" id="A0A067P2B7"/>
<organism evidence="1 2">
    <name type="scientific">Pleurotus ostreatus (strain PC15)</name>
    <name type="common">Oyster mushroom</name>
    <dbReference type="NCBI Taxonomy" id="1137138"/>
    <lineage>
        <taxon>Eukaryota</taxon>
        <taxon>Fungi</taxon>
        <taxon>Dikarya</taxon>
        <taxon>Basidiomycota</taxon>
        <taxon>Agaricomycotina</taxon>
        <taxon>Agaricomycetes</taxon>
        <taxon>Agaricomycetidae</taxon>
        <taxon>Agaricales</taxon>
        <taxon>Pleurotineae</taxon>
        <taxon>Pleurotaceae</taxon>
        <taxon>Pleurotus</taxon>
    </lineage>
</organism>
<reference evidence="2" key="1">
    <citation type="journal article" date="2014" name="Proc. Natl. Acad. Sci. U.S.A.">
        <title>Extensive sampling of basidiomycete genomes demonstrates inadequacy of the white-rot/brown-rot paradigm for wood decay fungi.</title>
        <authorList>
            <person name="Riley R."/>
            <person name="Salamov A.A."/>
            <person name="Brown D.W."/>
            <person name="Nagy L.G."/>
            <person name="Floudas D."/>
            <person name="Held B.W."/>
            <person name="Levasseur A."/>
            <person name="Lombard V."/>
            <person name="Morin E."/>
            <person name="Otillar R."/>
            <person name="Lindquist E.A."/>
            <person name="Sun H."/>
            <person name="LaButti K.M."/>
            <person name="Schmutz J."/>
            <person name="Jabbour D."/>
            <person name="Luo H."/>
            <person name="Baker S.E."/>
            <person name="Pisabarro A.G."/>
            <person name="Walton J.D."/>
            <person name="Blanchette R.A."/>
            <person name="Henrissat B."/>
            <person name="Martin F."/>
            <person name="Cullen D."/>
            <person name="Hibbett D.S."/>
            <person name="Grigoriev I.V."/>
        </authorList>
    </citation>
    <scope>NUCLEOTIDE SEQUENCE [LARGE SCALE GENOMIC DNA]</scope>
    <source>
        <strain evidence="2">PC15</strain>
    </source>
</reference>
<protein>
    <submittedName>
        <fullName evidence="1">Uncharacterized protein</fullName>
    </submittedName>
</protein>
<feature type="non-terminal residue" evidence="1">
    <location>
        <position position="295"/>
    </location>
</feature>
<dbReference type="OrthoDB" id="2742740at2759"/>
<dbReference type="EMBL" id="KL198006">
    <property type="protein sequence ID" value="KDQ30016.1"/>
    <property type="molecule type" value="Genomic_DNA"/>
</dbReference>
<proteinExistence type="predicted"/>
<accession>A0A067P2B7</accession>
<name>A0A067P2B7_PLEO1</name>